<dbReference type="GO" id="GO:0020037">
    <property type="term" value="F:heme binding"/>
    <property type="evidence" value="ECO:0007669"/>
    <property type="project" value="InterPro"/>
</dbReference>
<dbReference type="OrthoDB" id="2789670at2759"/>
<comment type="cofactor">
    <cofactor evidence="1 6">
        <name>heme</name>
        <dbReference type="ChEBI" id="CHEBI:30413"/>
    </cofactor>
</comment>
<gene>
    <name evidence="7" type="ORF">N7532_002649</name>
</gene>
<dbReference type="InterPro" id="IPR002403">
    <property type="entry name" value="Cyt_P450_E_grp-IV"/>
</dbReference>
<dbReference type="PANTHER" id="PTHR24305:SF172">
    <property type="entry name" value="P450, PUTATIVE (EUROFUNG)-RELATED"/>
    <property type="match status" value="1"/>
</dbReference>
<name>A0A9W9G0R8_9EURO</name>
<keyword evidence="3 6" id="KW-0479">Metal-binding</keyword>
<dbReference type="PRINTS" id="PR00465">
    <property type="entry name" value="EP450IV"/>
</dbReference>
<dbReference type="SUPFAM" id="SSF48264">
    <property type="entry name" value="Cytochrome P450"/>
    <property type="match status" value="1"/>
</dbReference>
<dbReference type="GO" id="GO:0043386">
    <property type="term" value="P:mycotoxin biosynthetic process"/>
    <property type="evidence" value="ECO:0007669"/>
    <property type="project" value="UniProtKB-ARBA"/>
</dbReference>
<evidence type="ECO:0000256" key="3">
    <source>
        <dbReference type="ARBA" id="ARBA00022723"/>
    </source>
</evidence>
<dbReference type="Gene3D" id="1.10.630.10">
    <property type="entry name" value="Cytochrome P450"/>
    <property type="match status" value="1"/>
</dbReference>
<dbReference type="InterPro" id="IPR050121">
    <property type="entry name" value="Cytochrome_P450_monoxygenase"/>
</dbReference>
<proteinExistence type="inferred from homology"/>
<keyword evidence="5 6" id="KW-0408">Iron</keyword>
<evidence type="ECO:0000313" key="8">
    <source>
        <dbReference type="Proteomes" id="UP001149074"/>
    </source>
</evidence>
<reference evidence="7" key="2">
    <citation type="journal article" date="2023" name="IMA Fungus">
        <title>Comparative genomic study of the Penicillium genus elucidates a diverse pangenome and 15 lateral gene transfer events.</title>
        <authorList>
            <person name="Petersen C."/>
            <person name="Sorensen T."/>
            <person name="Nielsen M.R."/>
            <person name="Sondergaard T.E."/>
            <person name="Sorensen J.L."/>
            <person name="Fitzpatrick D.A."/>
            <person name="Frisvad J.C."/>
            <person name="Nielsen K.L."/>
        </authorList>
    </citation>
    <scope>NUCLEOTIDE SEQUENCE</scope>
    <source>
        <strain evidence="7">IBT 30761</strain>
    </source>
</reference>
<evidence type="ECO:0000256" key="2">
    <source>
        <dbReference type="ARBA" id="ARBA00010617"/>
    </source>
</evidence>
<reference evidence="7" key="1">
    <citation type="submission" date="2022-11" db="EMBL/GenBank/DDBJ databases">
        <authorList>
            <person name="Petersen C."/>
        </authorList>
    </citation>
    <scope>NUCLEOTIDE SEQUENCE</scope>
    <source>
        <strain evidence="7">IBT 30761</strain>
    </source>
</reference>
<organism evidence="7 8">
    <name type="scientific">Penicillium argentinense</name>
    <dbReference type="NCBI Taxonomy" id="1131581"/>
    <lineage>
        <taxon>Eukaryota</taxon>
        <taxon>Fungi</taxon>
        <taxon>Dikarya</taxon>
        <taxon>Ascomycota</taxon>
        <taxon>Pezizomycotina</taxon>
        <taxon>Eurotiomycetes</taxon>
        <taxon>Eurotiomycetidae</taxon>
        <taxon>Eurotiales</taxon>
        <taxon>Aspergillaceae</taxon>
        <taxon>Penicillium</taxon>
    </lineage>
</organism>
<dbReference type="GeneID" id="81354122"/>
<evidence type="ECO:0000313" key="7">
    <source>
        <dbReference type="EMBL" id="KAJ5110004.1"/>
    </source>
</evidence>
<dbReference type="RefSeq" id="XP_056478115.1">
    <property type="nucleotide sequence ID" value="XM_056615143.1"/>
</dbReference>
<dbReference type="GO" id="GO:0016705">
    <property type="term" value="F:oxidoreductase activity, acting on paired donors, with incorporation or reduction of molecular oxygen"/>
    <property type="evidence" value="ECO:0007669"/>
    <property type="project" value="InterPro"/>
</dbReference>
<dbReference type="GO" id="GO:0005506">
    <property type="term" value="F:iron ion binding"/>
    <property type="evidence" value="ECO:0007669"/>
    <property type="project" value="InterPro"/>
</dbReference>
<sequence>MAFHESASAYHGWDGFWLCCSASHRAWNDVSIQMTELRVIDLICSARSEVASVSLAYKILSEPRFCQTSAKVVSSVPMTVYPLWLEIVSTSFLVLRSALAKLRAEVTSVLSGEAIAPFAKVKGLPYLRACLDESVRILPPLPHGLERKIPPQGMQILGEQIAGVVTVSVPTYAAHRDPIQLPEPEKYIPEKWLDASDATKDMRAAFIPFRSGARACLGRNITMMDQQILVATLLHGYGFCLPFEEWELDWEDAFNLWPCDMHLKVWRRGVDSGLEIF</sequence>
<comment type="caution">
    <text evidence="7">The sequence shown here is derived from an EMBL/GenBank/DDBJ whole genome shotgun (WGS) entry which is preliminary data.</text>
</comment>
<evidence type="ECO:0000256" key="4">
    <source>
        <dbReference type="ARBA" id="ARBA00023002"/>
    </source>
</evidence>
<dbReference type="InterPro" id="IPR036396">
    <property type="entry name" value="Cyt_P450_sf"/>
</dbReference>
<dbReference type="Pfam" id="PF00067">
    <property type="entry name" value="p450"/>
    <property type="match status" value="1"/>
</dbReference>
<evidence type="ECO:0000256" key="5">
    <source>
        <dbReference type="ARBA" id="ARBA00023004"/>
    </source>
</evidence>
<dbReference type="InterPro" id="IPR001128">
    <property type="entry name" value="Cyt_P450"/>
</dbReference>
<dbReference type="Proteomes" id="UP001149074">
    <property type="component" value="Unassembled WGS sequence"/>
</dbReference>
<protein>
    <submittedName>
        <fullName evidence="7">Benzoate 4-monooxygenase cytochrome P450</fullName>
    </submittedName>
</protein>
<comment type="similarity">
    <text evidence="2">Belongs to the cytochrome P450 family.</text>
</comment>
<dbReference type="EMBL" id="JAPQKI010000003">
    <property type="protein sequence ID" value="KAJ5110004.1"/>
    <property type="molecule type" value="Genomic_DNA"/>
</dbReference>
<feature type="binding site" description="axial binding residue" evidence="6">
    <location>
        <position position="216"/>
    </location>
    <ligand>
        <name>heme</name>
        <dbReference type="ChEBI" id="CHEBI:30413"/>
    </ligand>
    <ligandPart>
        <name>Fe</name>
        <dbReference type="ChEBI" id="CHEBI:18248"/>
    </ligandPart>
</feature>
<dbReference type="PANTHER" id="PTHR24305">
    <property type="entry name" value="CYTOCHROME P450"/>
    <property type="match status" value="1"/>
</dbReference>
<evidence type="ECO:0000256" key="6">
    <source>
        <dbReference type="PIRSR" id="PIRSR602403-1"/>
    </source>
</evidence>
<accession>A0A9W9G0R8</accession>
<keyword evidence="4" id="KW-0560">Oxidoreductase</keyword>
<keyword evidence="6" id="KW-0349">Heme</keyword>
<keyword evidence="8" id="KW-1185">Reference proteome</keyword>
<dbReference type="AlphaFoldDB" id="A0A9W9G0R8"/>
<evidence type="ECO:0000256" key="1">
    <source>
        <dbReference type="ARBA" id="ARBA00001971"/>
    </source>
</evidence>
<dbReference type="GO" id="GO:0004497">
    <property type="term" value="F:monooxygenase activity"/>
    <property type="evidence" value="ECO:0007669"/>
    <property type="project" value="InterPro"/>
</dbReference>